<dbReference type="Proteomes" id="UP000682733">
    <property type="component" value="Unassembled WGS sequence"/>
</dbReference>
<gene>
    <name evidence="1" type="ORF">OVA965_LOCUS36359</name>
    <name evidence="2" type="ORF">TMI583_LOCUS37369</name>
</gene>
<evidence type="ECO:0000313" key="3">
    <source>
        <dbReference type="Proteomes" id="UP000677228"/>
    </source>
</evidence>
<name>A0A8S2FK08_9BILA</name>
<evidence type="ECO:0000313" key="1">
    <source>
        <dbReference type="EMBL" id="CAF1487859.1"/>
    </source>
</evidence>
<dbReference type="EMBL" id="CAJNOK010032806">
    <property type="protein sequence ID" value="CAF1487859.1"/>
    <property type="molecule type" value="Genomic_DNA"/>
</dbReference>
<reference evidence="1" key="1">
    <citation type="submission" date="2021-02" db="EMBL/GenBank/DDBJ databases">
        <authorList>
            <person name="Nowell W R."/>
        </authorList>
    </citation>
    <scope>NUCLEOTIDE SEQUENCE</scope>
</reference>
<feature type="non-terminal residue" evidence="1">
    <location>
        <position position="1"/>
    </location>
</feature>
<protein>
    <submittedName>
        <fullName evidence="1">Uncharacterized protein</fullName>
    </submittedName>
</protein>
<comment type="caution">
    <text evidence="1">The sequence shown here is derived from an EMBL/GenBank/DDBJ whole genome shotgun (WGS) entry which is preliminary data.</text>
</comment>
<dbReference type="EMBL" id="CAJOBA010054760">
    <property type="protein sequence ID" value="CAF4277478.1"/>
    <property type="molecule type" value="Genomic_DNA"/>
</dbReference>
<organism evidence="1 3">
    <name type="scientific">Didymodactylos carnosus</name>
    <dbReference type="NCBI Taxonomy" id="1234261"/>
    <lineage>
        <taxon>Eukaryota</taxon>
        <taxon>Metazoa</taxon>
        <taxon>Spiralia</taxon>
        <taxon>Gnathifera</taxon>
        <taxon>Rotifera</taxon>
        <taxon>Eurotatoria</taxon>
        <taxon>Bdelloidea</taxon>
        <taxon>Philodinida</taxon>
        <taxon>Philodinidae</taxon>
        <taxon>Didymodactylos</taxon>
    </lineage>
</organism>
<proteinExistence type="predicted"/>
<dbReference type="AlphaFoldDB" id="A0A8S2FK08"/>
<evidence type="ECO:0000313" key="2">
    <source>
        <dbReference type="EMBL" id="CAF4277478.1"/>
    </source>
</evidence>
<accession>A0A8S2FK08</accession>
<sequence>EADLDDALQNALNLNFVQFVDLLVKHGASIGRLKEKIEISDKYKDAVSNLYVSNQTFCFSIHFKLCFTLLKDLDQWLPIMELKRQKKKPDITLTDYYKNYLNITPTETDRTTLRTERQKATTVGIQQNHSFI</sequence>
<dbReference type="Proteomes" id="UP000677228">
    <property type="component" value="Unassembled WGS sequence"/>
</dbReference>